<organism evidence="1 2">
    <name type="scientific">Flavobacterium rhizophilum</name>
    <dbReference type="NCBI Taxonomy" id="3163296"/>
    <lineage>
        <taxon>Bacteria</taxon>
        <taxon>Pseudomonadati</taxon>
        <taxon>Bacteroidota</taxon>
        <taxon>Flavobacteriia</taxon>
        <taxon>Flavobacteriales</taxon>
        <taxon>Flavobacteriaceae</taxon>
        <taxon>Flavobacterium</taxon>
    </lineage>
</organism>
<proteinExistence type="predicted"/>
<evidence type="ECO:0000313" key="1">
    <source>
        <dbReference type="EMBL" id="MFL9839079.1"/>
    </source>
</evidence>
<dbReference type="EMBL" id="JBELQB010000015">
    <property type="protein sequence ID" value="MFL9839079.1"/>
    <property type="molecule type" value="Genomic_DNA"/>
</dbReference>
<reference evidence="1 2" key="1">
    <citation type="submission" date="2024-06" db="EMBL/GenBank/DDBJ databases">
        <authorList>
            <person name="Kaempfer P."/>
            <person name="Viver T."/>
        </authorList>
    </citation>
    <scope>NUCLEOTIDE SEQUENCE [LARGE SCALE GENOMIC DNA]</scope>
    <source>
        <strain evidence="1 2">ST-75</strain>
    </source>
</reference>
<dbReference type="RefSeq" id="WP_408076036.1">
    <property type="nucleotide sequence ID" value="NZ_JBELQB010000015.1"/>
</dbReference>
<sequence>MSNFDILLYREIKNGKHYDTLIPKTTCKSTYLGDGMTDFSVQEMASMV</sequence>
<accession>A0ABW8YFV6</accession>
<gene>
    <name evidence="1" type="ORF">ABS768_16345</name>
</gene>
<dbReference type="Proteomes" id="UP001629059">
    <property type="component" value="Unassembled WGS sequence"/>
</dbReference>
<keyword evidence="2" id="KW-1185">Reference proteome</keyword>
<evidence type="ECO:0000313" key="2">
    <source>
        <dbReference type="Proteomes" id="UP001629059"/>
    </source>
</evidence>
<name>A0ABW8YFV6_9FLAO</name>
<protein>
    <submittedName>
        <fullName evidence="1">Uncharacterized protein</fullName>
    </submittedName>
</protein>
<comment type="caution">
    <text evidence="1">The sequence shown here is derived from an EMBL/GenBank/DDBJ whole genome shotgun (WGS) entry which is preliminary data.</text>
</comment>